<dbReference type="Pfam" id="PF01029">
    <property type="entry name" value="NusB"/>
    <property type="match status" value="1"/>
</dbReference>
<keyword evidence="3 6" id="KW-0694">RNA-binding</keyword>
<comment type="similarity">
    <text evidence="1 6">Belongs to the NusB family.</text>
</comment>
<keyword evidence="4 6" id="KW-0805">Transcription regulation</keyword>
<dbReference type="GO" id="GO:0005829">
    <property type="term" value="C:cytosol"/>
    <property type="evidence" value="ECO:0007669"/>
    <property type="project" value="TreeGrafter"/>
</dbReference>
<protein>
    <recommendedName>
        <fullName evidence="6">Transcription antitermination protein NusB</fullName>
    </recommendedName>
    <alternativeName>
        <fullName evidence="6">Antitermination factor NusB</fullName>
    </alternativeName>
</protein>
<proteinExistence type="inferred from homology"/>
<dbReference type="PANTHER" id="PTHR11078:SF3">
    <property type="entry name" value="ANTITERMINATION NUSB DOMAIN-CONTAINING PROTEIN"/>
    <property type="match status" value="1"/>
</dbReference>
<dbReference type="GO" id="GO:0006353">
    <property type="term" value="P:DNA-templated transcription termination"/>
    <property type="evidence" value="ECO:0007669"/>
    <property type="project" value="UniProtKB-UniRule"/>
</dbReference>
<evidence type="ECO:0000256" key="2">
    <source>
        <dbReference type="ARBA" id="ARBA00022814"/>
    </source>
</evidence>
<dbReference type="SUPFAM" id="SSF48013">
    <property type="entry name" value="NusB-like"/>
    <property type="match status" value="1"/>
</dbReference>
<evidence type="ECO:0000256" key="4">
    <source>
        <dbReference type="ARBA" id="ARBA00023015"/>
    </source>
</evidence>
<name>A0A1V0HP38_9ENTR</name>
<evidence type="ECO:0000256" key="5">
    <source>
        <dbReference type="ARBA" id="ARBA00023163"/>
    </source>
</evidence>
<evidence type="ECO:0000313" key="9">
    <source>
        <dbReference type="Proteomes" id="UP000243729"/>
    </source>
</evidence>
<keyword evidence="5 6" id="KW-0804">Transcription</keyword>
<accession>A0A1V0HP38</accession>
<reference evidence="8 9" key="1">
    <citation type="submission" date="2015-10" db="EMBL/GenBank/DDBJ databases">
        <title>Survey of human and primate louse endosymbionts.</title>
        <authorList>
            <person name="Boyd B.M."/>
        </authorList>
    </citation>
    <scope>NUCLEOTIDE SEQUENCE [LARGE SCALE GENOMIC DNA]</scope>
    <source>
        <strain evidence="8 9">HPNA</strain>
    </source>
</reference>
<sequence>MKFFHRSKSRKKIIQLLYAWQISERNILEIKDEFLFSNNNNDIDTNYFVSSCIEIVKNIKIIDNKISLYIPESVSRINPVENSILRLAVFEFFFKNSIPYKVTINESIELAKIFGAKNSYKLINKILDKMKNFERIKNLKFSK</sequence>
<dbReference type="PANTHER" id="PTHR11078">
    <property type="entry name" value="N UTILIZATION SUBSTANCE PROTEIN B-RELATED"/>
    <property type="match status" value="1"/>
</dbReference>
<dbReference type="InterPro" id="IPR011605">
    <property type="entry name" value="NusB_fam"/>
</dbReference>
<keyword evidence="9" id="KW-1185">Reference proteome</keyword>
<dbReference type="AlphaFoldDB" id="A0A1V0HP38"/>
<dbReference type="GO" id="GO:0003723">
    <property type="term" value="F:RNA binding"/>
    <property type="evidence" value="ECO:0007669"/>
    <property type="project" value="UniProtKB-UniRule"/>
</dbReference>
<keyword evidence="2 6" id="KW-0889">Transcription antitermination</keyword>
<organism evidence="8 9">
    <name type="scientific">Candidatus Riesia pthiripubis</name>
    <dbReference type="NCBI Taxonomy" id="428412"/>
    <lineage>
        <taxon>Bacteria</taxon>
        <taxon>Pseudomonadati</taxon>
        <taxon>Pseudomonadota</taxon>
        <taxon>Gammaproteobacteria</taxon>
        <taxon>Enterobacterales</taxon>
        <taxon>Enterobacteriaceae</taxon>
        <taxon>Candidatus Riesia</taxon>
    </lineage>
</organism>
<dbReference type="GO" id="GO:0031564">
    <property type="term" value="P:transcription antitermination"/>
    <property type="evidence" value="ECO:0007669"/>
    <property type="project" value="UniProtKB-KW"/>
</dbReference>
<evidence type="ECO:0000313" key="8">
    <source>
        <dbReference type="EMBL" id="ARC54600.1"/>
    </source>
</evidence>
<dbReference type="EMBL" id="CP012846">
    <property type="protein sequence ID" value="ARC54600.1"/>
    <property type="molecule type" value="Genomic_DNA"/>
</dbReference>
<evidence type="ECO:0000256" key="1">
    <source>
        <dbReference type="ARBA" id="ARBA00005952"/>
    </source>
</evidence>
<dbReference type="Proteomes" id="UP000243729">
    <property type="component" value="Chromosome"/>
</dbReference>
<evidence type="ECO:0000256" key="6">
    <source>
        <dbReference type="HAMAP-Rule" id="MF_00073"/>
    </source>
</evidence>
<dbReference type="InterPro" id="IPR035926">
    <property type="entry name" value="NusB-like_sf"/>
</dbReference>
<comment type="function">
    <text evidence="6">Involved in transcription antitermination. Required for transcription of ribosomal RNA (rRNA) genes. Binds specifically to the boxA antiterminator sequence of the ribosomal RNA (rrn) operons.</text>
</comment>
<evidence type="ECO:0000259" key="7">
    <source>
        <dbReference type="Pfam" id="PF01029"/>
    </source>
</evidence>
<gene>
    <name evidence="6" type="primary">nusB</name>
    <name evidence="8" type="ORF">AOE58_00645</name>
</gene>
<dbReference type="Gene3D" id="1.10.940.10">
    <property type="entry name" value="NusB-like"/>
    <property type="match status" value="1"/>
</dbReference>
<dbReference type="STRING" id="428412.AOE58_00645"/>
<dbReference type="NCBIfam" id="TIGR01951">
    <property type="entry name" value="nusB"/>
    <property type="match status" value="1"/>
</dbReference>
<dbReference type="InterPro" id="IPR006027">
    <property type="entry name" value="NusB_RsmB_TIM44"/>
</dbReference>
<evidence type="ECO:0000256" key="3">
    <source>
        <dbReference type="ARBA" id="ARBA00022884"/>
    </source>
</evidence>
<feature type="domain" description="NusB/RsmB/TIM44" evidence="7">
    <location>
        <begin position="8"/>
        <end position="131"/>
    </location>
</feature>
<dbReference type="HAMAP" id="MF_00073">
    <property type="entry name" value="NusB"/>
    <property type="match status" value="1"/>
</dbReference>